<dbReference type="AlphaFoldDB" id="A0A8T1VXT8"/>
<comment type="subcellular location">
    <subcellularLocation>
        <location evidence="1 5">Secreted</location>
    </subcellularLocation>
</comment>
<comment type="caution">
    <text evidence="6">The sequence shown here is derived from an EMBL/GenBank/DDBJ whole genome shotgun (WGS) entry which is preliminary data.</text>
</comment>
<feature type="signal peptide" evidence="5">
    <location>
        <begin position="1"/>
        <end position="20"/>
    </location>
</feature>
<evidence type="ECO:0000256" key="5">
    <source>
        <dbReference type="RuleBase" id="RU367124"/>
    </source>
</evidence>
<evidence type="ECO:0000313" key="7">
    <source>
        <dbReference type="Proteomes" id="UP000694044"/>
    </source>
</evidence>
<keyword evidence="7" id="KW-1185">Reference proteome</keyword>
<feature type="chain" id="PRO_5044992336" description="RxLR effector protein" evidence="5">
    <location>
        <begin position="21"/>
        <end position="257"/>
    </location>
</feature>
<reference evidence="6" key="1">
    <citation type="submission" date="2021-02" db="EMBL/GenBank/DDBJ databases">
        <authorList>
            <person name="Palmer J.M."/>
        </authorList>
    </citation>
    <scope>NUCLEOTIDE SEQUENCE</scope>
    <source>
        <strain evidence="6">SCRP734</strain>
    </source>
</reference>
<evidence type="ECO:0000313" key="6">
    <source>
        <dbReference type="EMBL" id="KAG7385068.1"/>
    </source>
</evidence>
<name>A0A8T1VXT8_9STRA</name>
<comment type="function">
    <text evidence="5">Effector that suppresses plant defense responses during pathogen infection.</text>
</comment>
<dbReference type="OrthoDB" id="128291at2759"/>
<dbReference type="InterPro" id="IPR031825">
    <property type="entry name" value="RXLR"/>
</dbReference>
<dbReference type="Proteomes" id="UP000694044">
    <property type="component" value="Unassembled WGS sequence"/>
</dbReference>
<keyword evidence="4 5" id="KW-0732">Signal</keyword>
<protein>
    <recommendedName>
        <fullName evidence="5">RxLR effector protein</fullName>
    </recommendedName>
</protein>
<dbReference type="EMBL" id="JAGDFM010000130">
    <property type="protein sequence ID" value="KAG7385068.1"/>
    <property type="molecule type" value="Genomic_DNA"/>
</dbReference>
<organism evidence="6 7">
    <name type="scientific">Phytophthora pseudosyringae</name>
    <dbReference type="NCBI Taxonomy" id="221518"/>
    <lineage>
        <taxon>Eukaryota</taxon>
        <taxon>Sar</taxon>
        <taxon>Stramenopiles</taxon>
        <taxon>Oomycota</taxon>
        <taxon>Peronosporomycetes</taxon>
        <taxon>Peronosporales</taxon>
        <taxon>Peronosporaceae</taxon>
        <taxon>Phytophthora</taxon>
    </lineage>
</organism>
<keyword evidence="3 5" id="KW-0964">Secreted</keyword>
<comment type="domain">
    <text evidence="5">The RxLR-dEER motif acts to carry the protein into the host cell cytoplasm through binding to cell surface phosphatidylinositol-3-phosphate.</text>
</comment>
<evidence type="ECO:0000256" key="4">
    <source>
        <dbReference type="ARBA" id="ARBA00022729"/>
    </source>
</evidence>
<comment type="similarity">
    <text evidence="2 5">Belongs to the RxLR effector family.</text>
</comment>
<proteinExistence type="inferred from homology"/>
<sequence>MRLHFIALLATAAFIPSIDASAATGFKGTLANPLTVGQNEDHATRLLRTTEYEDSEERALAFLSKFKTFLTPGTSSKITSKVSSSVAAKASTETSQVQAMLNAGKSIDYAFKHFKLDKVDDIFSSPNFRSWLGFTTQYSQKTGSKETVVKFLTKKFDDDKVALMLQKAAGSSDTQVQTYGKGFLTAQMNDWFKAGKKPETVKKLLTSKANKPVLDAYKEHYSVLLAKAAEKAKRKALAEAKALELAKAKADALAKAG</sequence>
<evidence type="ECO:0000256" key="1">
    <source>
        <dbReference type="ARBA" id="ARBA00004613"/>
    </source>
</evidence>
<evidence type="ECO:0000256" key="2">
    <source>
        <dbReference type="ARBA" id="ARBA00010400"/>
    </source>
</evidence>
<accession>A0A8T1VXT8</accession>
<gene>
    <name evidence="6" type="ORF">PHYPSEUDO_001920</name>
</gene>
<dbReference type="Pfam" id="PF16810">
    <property type="entry name" value="RXLR"/>
    <property type="match status" value="1"/>
</dbReference>
<evidence type="ECO:0000256" key="3">
    <source>
        <dbReference type="ARBA" id="ARBA00022525"/>
    </source>
</evidence>